<evidence type="ECO:0000313" key="7">
    <source>
        <dbReference type="EMBL" id="OLN95260.1"/>
    </source>
</evidence>
<dbReference type="OrthoDB" id="417877at2759"/>
<comment type="cofactor">
    <cofactor evidence="1">
        <name>FAD</name>
        <dbReference type="ChEBI" id="CHEBI:57692"/>
    </cofactor>
</comment>
<evidence type="ECO:0000313" key="8">
    <source>
        <dbReference type="Proteomes" id="UP000186583"/>
    </source>
</evidence>
<dbReference type="AlphaFoldDB" id="A0A1Q8S1H7"/>
<dbReference type="PANTHER" id="PTHR46720">
    <property type="entry name" value="HYDROXYLASE, PUTATIVE (AFU_ORTHOLOGUE AFUA_3G01460)-RELATED"/>
    <property type="match status" value="1"/>
</dbReference>
<evidence type="ECO:0000256" key="2">
    <source>
        <dbReference type="ARBA" id="ARBA00007992"/>
    </source>
</evidence>
<comment type="similarity">
    <text evidence="2">Belongs to the paxM FAD-dependent monooxygenase family.</text>
</comment>
<comment type="caution">
    <text evidence="7">The sequence shown here is derived from an EMBL/GenBank/DDBJ whole genome shotgun (WGS) entry which is preliminary data.</text>
</comment>
<dbReference type="FunFam" id="3.50.50.60:FF:000153">
    <property type="entry name" value="Salicylate hydroxylase, putative"/>
    <property type="match status" value="1"/>
</dbReference>
<evidence type="ECO:0000256" key="4">
    <source>
        <dbReference type="ARBA" id="ARBA00022827"/>
    </source>
</evidence>
<evidence type="ECO:0000256" key="1">
    <source>
        <dbReference type="ARBA" id="ARBA00001974"/>
    </source>
</evidence>
<dbReference type="SUPFAM" id="SSF54373">
    <property type="entry name" value="FAD-linked reductases, C-terminal domain"/>
    <property type="match status" value="1"/>
</dbReference>
<dbReference type="Pfam" id="PF01494">
    <property type="entry name" value="FAD_binding_3"/>
    <property type="match status" value="1"/>
</dbReference>
<protein>
    <submittedName>
        <fullName evidence="7">Salicylate hydroxylase 4</fullName>
    </submittedName>
</protein>
<evidence type="ECO:0000256" key="3">
    <source>
        <dbReference type="ARBA" id="ARBA00022630"/>
    </source>
</evidence>
<keyword evidence="3" id="KW-0285">Flavoprotein</keyword>
<dbReference type="EMBL" id="MPGH01000038">
    <property type="protein sequence ID" value="OLN95260.1"/>
    <property type="molecule type" value="Genomic_DNA"/>
</dbReference>
<dbReference type="Gene3D" id="3.50.50.60">
    <property type="entry name" value="FAD/NAD(P)-binding domain"/>
    <property type="match status" value="1"/>
</dbReference>
<keyword evidence="5" id="KW-0560">Oxidoreductase</keyword>
<dbReference type="InterPro" id="IPR051104">
    <property type="entry name" value="FAD_monoxygenase"/>
</dbReference>
<organism evidence="7 8">
    <name type="scientific">Colletotrichum chlorophyti</name>
    <dbReference type="NCBI Taxonomy" id="708187"/>
    <lineage>
        <taxon>Eukaryota</taxon>
        <taxon>Fungi</taxon>
        <taxon>Dikarya</taxon>
        <taxon>Ascomycota</taxon>
        <taxon>Pezizomycotina</taxon>
        <taxon>Sordariomycetes</taxon>
        <taxon>Hypocreomycetidae</taxon>
        <taxon>Glomerellales</taxon>
        <taxon>Glomerellaceae</taxon>
        <taxon>Colletotrichum</taxon>
    </lineage>
</organism>
<sequence>MTPPREFCQPPTKRFSVAVVGGGISGLTLTLHLLLHRIPTTLYEQASKFSEIGAGVSFGPNALRAMSLISPHIREAFEKHATNNHSRDRKQTWFEFRYGETCGGKHKEGELIYRLDCETGQTSVHRARFLEELVKLLPDGVAVFGKRAVDYEDDGKNVLVKFQDGTTARHDALVACDGIKSTLRSVMLGENSPAARAVFSGKYAYRGLVPMKQAEASLGAELSRNSQIYVGRHGHLLTFPVAKGETMNVVAFRSTDEWKSKDWVMPVEEEDMMADFESWSQETRSILQMMQKPNVWALFDHPPSHTYHQGRVCLLGDAAHASTPHKGSGAGMAIEDAYVMGNLLALVTDPGGIELAFAAYNKTRKERSQRLVADSREQGQLYELELQDDPKWIANNLSSRMDWVWKYDITQELEKGQRLLETKAQL</sequence>
<dbReference type="PRINTS" id="PR00420">
    <property type="entry name" value="RNGMNOXGNASE"/>
</dbReference>
<proteinExistence type="inferred from homology"/>
<name>A0A1Q8S1H7_9PEZI</name>
<dbReference type="SUPFAM" id="SSF51905">
    <property type="entry name" value="FAD/NAD(P)-binding domain"/>
    <property type="match status" value="1"/>
</dbReference>
<dbReference type="GO" id="GO:0016491">
    <property type="term" value="F:oxidoreductase activity"/>
    <property type="evidence" value="ECO:0007669"/>
    <property type="project" value="UniProtKB-KW"/>
</dbReference>
<keyword evidence="8" id="KW-1185">Reference proteome</keyword>
<accession>A0A1Q8S1H7</accession>
<dbReference type="InterPro" id="IPR002938">
    <property type="entry name" value="FAD-bd"/>
</dbReference>
<keyword evidence="4" id="KW-0274">FAD</keyword>
<gene>
    <name evidence="7" type="ORF">CCHL11_08119</name>
</gene>
<dbReference type="Proteomes" id="UP000186583">
    <property type="component" value="Unassembled WGS sequence"/>
</dbReference>
<dbReference type="STRING" id="708187.A0A1Q8S1H7"/>
<reference evidence="7 8" key="1">
    <citation type="submission" date="2016-11" db="EMBL/GenBank/DDBJ databases">
        <title>Draft Genome Assembly of Colletotrichum chlorophyti a pathogen of herbaceous plants.</title>
        <authorList>
            <person name="Gan P."/>
            <person name="Narusaka M."/>
            <person name="Tsushima A."/>
            <person name="Narusaka Y."/>
            <person name="Takano Y."/>
            <person name="Shirasu K."/>
        </authorList>
    </citation>
    <scope>NUCLEOTIDE SEQUENCE [LARGE SCALE GENOMIC DNA]</scope>
    <source>
        <strain evidence="7 8">NTL11</strain>
    </source>
</reference>
<feature type="domain" description="FAD-binding" evidence="6">
    <location>
        <begin position="15"/>
        <end position="373"/>
    </location>
</feature>
<dbReference type="InterPro" id="IPR036188">
    <property type="entry name" value="FAD/NAD-bd_sf"/>
</dbReference>
<evidence type="ECO:0000256" key="5">
    <source>
        <dbReference type="ARBA" id="ARBA00023002"/>
    </source>
</evidence>
<evidence type="ECO:0000259" key="6">
    <source>
        <dbReference type="Pfam" id="PF01494"/>
    </source>
</evidence>
<dbReference type="PANTHER" id="PTHR46720:SF3">
    <property type="entry name" value="FAD-BINDING DOMAIN-CONTAINING PROTEIN-RELATED"/>
    <property type="match status" value="1"/>
</dbReference>
<dbReference type="GO" id="GO:0044550">
    <property type="term" value="P:secondary metabolite biosynthetic process"/>
    <property type="evidence" value="ECO:0007669"/>
    <property type="project" value="UniProtKB-ARBA"/>
</dbReference>
<dbReference type="GO" id="GO:0071949">
    <property type="term" value="F:FAD binding"/>
    <property type="evidence" value="ECO:0007669"/>
    <property type="project" value="InterPro"/>
</dbReference>